<name>A0A1F7WLG2_9BACT</name>
<evidence type="ECO:0000259" key="1">
    <source>
        <dbReference type="PROSITE" id="PS51186"/>
    </source>
</evidence>
<dbReference type="InterPro" id="IPR000182">
    <property type="entry name" value="GNAT_dom"/>
</dbReference>
<dbReference type="AlphaFoldDB" id="A0A1F7WLG2"/>
<reference evidence="2 3" key="1">
    <citation type="journal article" date="2016" name="Nat. Commun.">
        <title>Thousands of microbial genomes shed light on interconnected biogeochemical processes in an aquifer system.</title>
        <authorList>
            <person name="Anantharaman K."/>
            <person name="Brown C.T."/>
            <person name="Hug L.A."/>
            <person name="Sharon I."/>
            <person name="Castelle C.J."/>
            <person name="Probst A.J."/>
            <person name="Thomas B.C."/>
            <person name="Singh A."/>
            <person name="Wilkins M.J."/>
            <person name="Karaoz U."/>
            <person name="Brodie E.L."/>
            <person name="Williams K.H."/>
            <person name="Hubbard S.S."/>
            <person name="Banfield J.F."/>
        </authorList>
    </citation>
    <scope>NUCLEOTIDE SEQUENCE [LARGE SCALE GENOMIC DNA]</scope>
</reference>
<gene>
    <name evidence="2" type="ORF">A2008_08415</name>
</gene>
<evidence type="ECO:0000313" key="2">
    <source>
        <dbReference type="EMBL" id="OGM03671.1"/>
    </source>
</evidence>
<organism evidence="2 3">
    <name type="scientific">Candidatus Wallbacteria bacterium GWC2_49_35</name>
    <dbReference type="NCBI Taxonomy" id="1817813"/>
    <lineage>
        <taxon>Bacteria</taxon>
        <taxon>Candidatus Walliibacteriota</taxon>
    </lineage>
</organism>
<feature type="domain" description="N-acetyltransferase" evidence="1">
    <location>
        <begin position="1"/>
        <end position="152"/>
    </location>
</feature>
<dbReference type="STRING" id="1817813.A2008_08415"/>
<dbReference type="PROSITE" id="PS51186">
    <property type="entry name" value="GNAT"/>
    <property type="match status" value="1"/>
</dbReference>
<sequence length="297" mass="34331">MIKYKRLASDEYLKYSNMTFPAYRNLLTRLEPAGPYFAVGALFNGSPAGLALGKIHEERKAEVLSVFVDQNYRCRKIGEGLLSELEKIFKEMNCAECALVYMTGKPATPMFEKLLLKSGYSDPEFRKLVCRASCKSFLSCGWEKYLKKLPAEYKIISWNEVSEADREQIRQSNEINKWIAPDLMPFDFENGCEPINSLAMRYRGDIVGWVINHRIAFDLIRYTCSFLRPDLQKAGRIVAMYYESLLRQNAVMPFSHGIWTVPSWHVHMIDFARRHMAPHLTSMSETREVKKIIRKAG</sequence>
<evidence type="ECO:0000313" key="3">
    <source>
        <dbReference type="Proteomes" id="UP000178735"/>
    </source>
</evidence>
<protein>
    <recommendedName>
        <fullName evidence="1">N-acetyltransferase domain-containing protein</fullName>
    </recommendedName>
</protein>
<dbReference type="Pfam" id="PF00583">
    <property type="entry name" value="Acetyltransf_1"/>
    <property type="match status" value="1"/>
</dbReference>
<dbReference type="Proteomes" id="UP000178735">
    <property type="component" value="Unassembled WGS sequence"/>
</dbReference>
<dbReference type="CDD" id="cd04301">
    <property type="entry name" value="NAT_SF"/>
    <property type="match status" value="1"/>
</dbReference>
<dbReference type="Gene3D" id="3.40.630.30">
    <property type="match status" value="1"/>
</dbReference>
<dbReference type="GO" id="GO:0016747">
    <property type="term" value="F:acyltransferase activity, transferring groups other than amino-acyl groups"/>
    <property type="evidence" value="ECO:0007669"/>
    <property type="project" value="InterPro"/>
</dbReference>
<dbReference type="SUPFAM" id="SSF55729">
    <property type="entry name" value="Acyl-CoA N-acyltransferases (Nat)"/>
    <property type="match status" value="1"/>
</dbReference>
<dbReference type="InterPro" id="IPR016181">
    <property type="entry name" value="Acyl_CoA_acyltransferase"/>
</dbReference>
<accession>A0A1F7WLG2</accession>
<comment type="caution">
    <text evidence="2">The sequence shown here is derived from an EMBL/GenBank/DDBJ whole genome shotgun (WGS) entry which is preliminary data.</text>
</comment>
<dbReference type="EMBL" id="MGFH01000158">
    <property type="protein sequence ID" value="OGM03671.1"/>
    <property type="molecule type" value="Genomic_DNA"/>
</dbReference>
<proteinExistence type="predicted"/>